<dbReference type="EMBL" id="JBHMEP010000018">
    <property type="protein sequence ID" value="MFB9137738.1"/>
    <property type="molecule type" value="Genomic_DNA"/>
</dbReference>
<keyword evidence="2" id="KW-1185">Reference proteome</keyword>
<sequence length="183" mass="20919">MKKRVWTVLESGDEAEFSRLIKSNFGDALVDEFYEEMTYVYETLPNRNREKFEKEIVKKGSMLLPVAIKTVGSKHEGNPDSCGTRVSHSKLQAVVVIPQKATDRMYRWFKCPSTEFPHLFIKLKINGLTLDDEIQVIGVSREGQGKSVELRVTQSVGKRFNLPGWEKYESNASGYFNVTRASF</sequence>
<evidence type="ECO:0000313" key="2">
    <source>
        <dbReference type="Proteomes" id="UP001589645"/>
    </source>
</evidence>
<proteinExistence type="predicted"/>
<protein>
    <submittedName>
        <fullName evidence="1">Uncharacterized protein</fullName>
    </submittedName>
</protein>
<accession>A0ABV5HU92</accession>
<name>A0ABV5HU92_9VIBR</name>
<comment type="caution">
    <text evidence="1">The sequence shown here is derived from an EMBL/GenBank/DDBJ whole genome shotgun (WGS) entry which is preliminary data.</text>
</comment>
<evidence type="ECO:0000313" key="1">
    <source>
        <dbReference type="EMBL" id="MFB9137738.1"/>
    </source>
</evidence>
<dbReference type="RefSeq" id="WP_390197914.1">
    <property type="nucleotide sequence ID" value="NZ_JBHMEP010000018.1"/>
</dbReference>
<reference evidence="1 2" key="1">
    <citation type="submission" date="2024-09" db="EMBL/GenBank/DDBJ databases">
        <authorList>
            <person name="Sun Q."/>
            <person name="Mori K."/>
        </authorList>
    </citation>
    <scope>NUCLEOTIDE SEQUENCE [LARGE SCALE GENOMIC DNA]</scope>
    <source>
        <strain evidence="1 2">CECT 8064</strain>
    </source>
</reference>
<gene>
    <name evidence="1" type="ORF">ACFFUV_22575</name>
</gene>
<organism evidence="1 2">
    <name type="scientific">Vibrio olivae</name>
    <dbReference type="NCBI Taxonomy" id="1243002"/>
    <lineage>
        <taxon>Bacteria</taxon>
        <taxon>Pseudomonadati</taxon>
        <taxon>Pseudomonadota</taxon>
        <taxon>Gammaproteobacteria</taxon>
        <taxon>Vibrionales</taxon>
        <taxon>Vibrionaceae</taxon>
        <taxon>Vibrio</taxon>
    </lineage>
</organism>
<dbReference type="Proteomes" id="UP001589645">
    <property type="component" value="Unassembled WGS sequence"/>
</dbReference>